<protein>
    <submittedName>
        <fullName evidence="1">Uncharacterized protein</fullName>
    </submittedName>
</protein>
<evidence type="ECO:0000313" key="1">
    <source>
        <dbReference type="EMBL" id="JAD39367.1"/>
    </source>
</evidence>
<proteinExistence type="predicted"/>
<dbReference type="AlphaFoldDB" id="A0A0A8ZX49"/>
<accession>A0A0A8ZX49</accession>
<reference evidence="1" key="2">
    <citation type="journal article" date="2015" name="Data Brief">
        <title>Shoot transcriptome of the giant reed, Arundo donax.</title>
        <authorList>
            <person name="Barrero R.A."/>
            <person name="Guerrero F.D."/>
            <person name="Moolhuijzen P."/>
            <person name="Goolsby J.A."/>
            <person name="Tidwell J."/>
            <person name="Bellgard S.E."/>
            <person name="Bellgard M.I."/>
        </authorList>
    </citation>
    <scope>NUCLEOTIDE SEQUENCE</scope>
    <source>
        <tissue evidence="1">Shoot tissue taken approximately 20 cm above the soil surface</tissue>
    </source>
</reference>
<reference evidence="1" key="1">
    <citation type="submission" date="2014-09" db="EMBL/GenBank/DDBJ databases">
        <authorList>
            <person name="Magalhaes I.L.F."/>
            <person name="Oliveira U."/>
            <person name="Santos F.R."/>
            <person name="Vidigal T.H.D.A."/>
            <person name="Brescovit A.D."/>
            <person name="Santos A.J."/>
        </authorList>
    </citation>
    <scope>NUCLEOTIDE SEQUENCE</scope>
    <source>
        <tissue evidence="1">Shoot tissue taken approximately 20 cm above the soil surface</tissue>
    </source>
</reference>
<organism evidence="1">
    <name type="scientific">Arundo donax</name>
    <name type="common">Giant reed</name>
    <name type="synonym">Donax arundinaceus</name>
    <dbReference type="NCBI Taxonomy" id="35708"/>
    <lineage>
        <taxon>Eukaryota</taxon>
        <taxon>Viridiplantae</taxon>
        <taxon>Streptophyta</taxon>
        <taxon>Embryophyta</taxon>
        <taxon>Tracheophyta</taxon>
        <taxon>Spermatophyta</taxon>
        <taxon>Magnoliopsida</taxon>
        <taxon>Liliopsida</taxon>
        <taxon>Poales</taxon>
        <taxon>Poaceae</taxon>
        <taxon>PACMAD clade</taxon>
        <taxon>Arundinoideae</taxon>
        <taxon>Arundineae</taxon>
        <taxon>Arundo</taxon>
    </lineage>
</organism>
<name>A0A0A8ZX49_ARUDO</name>
<dbReference type="EMBL" id="GBRH01258528">
    <property type="protein sequence ID" value="JAD39367.1"/>
    <property type="molecule type" value="Transcribed_RNA"/>
</dbReference>
<sequence>MKWVGHHLYSTSKVQSNIFDSYTYMSTTLFIMMK</sequence>